<proteinExistence type="predicted"/>
<gene>
    <name evidence="1" type="ORF">R5R35_002418</name>
</gene>
<reference evidence="1 2" key="1">
    <citation type="submission" date="2024-03" db="EMBL/GenBank/DDBJ databases">
        <title>The genome assembly and annotation of the cricket Gryllus longicercus Weissman &amp; Gray.</title>
        <authorList>
            <person name="Szrajer S."/>
            <person name="Gray D."/>
            <person name="Ylla G."/>
        </authorList>
    </citation>
    <scope>NUCLEOTIDE SEQUENCE [LARGE SCALE GENOMIC DNA]</scope>
    <source>
        <strain evidence="1">DAG 2021-001</strain>
        <tissue evidence="1">Whole body minus gut</tissue>
    </source>
</reference>
<evidence type="ECO:0000313" key="2">
    <source>
        <dbReference type="Proteomes" id="UP001378592"/>
    </source>
</evidence>
<keyword evidence="2" id="KW-1185">Reference proteome</keyword>
<sequence>MDFWRRSCGLTLMDKVKNEKIKRKAEVSFNIIDTMEVKRRKWYGHMQRMNEERWPKILWKLRPATQRRHRLSWGEGVDEAMEKLDSGMKTTPIERCGGWHARDTLGCNITRYTTTSRKITGEALKFPKMF</sequence>
<comment type="caution">
    <text evidence="1">The sequence shown here is derived from an EMBL/GenBank/DDBJ whole genome shotgun (WGS) entry which is preliminary data.</text>
</comment>
<dbReference type="AlphaFoldDB" id="A0AAN9VVS0"/>
<name>A0AAN9VVS0_9ORTH</name>
<dbReference type="Proteomes" id="UP001378592">
    <property type="component" value="Unassembled WGS sequence"/>
</dbReference>
<accession>A0AAN9VVS0</accession>
<protein>
    <submittedName>
        <fullName evidence="1">Uncharacterized protein</fullName>
    </submittedName>
</protein>
<evidence type="ECO:0000313" key="1">
    <source>
        <dbReference type="EMBL" id="KAK7871178.1"/>
    </source>
</evidence>
<organism evidence="1 2">
    <name type="scientific">Gryllus longicercus</name>
    <dbReference type="NCBI Taxonomy" id="2509291"/>
    <lineage>
        <taxon>Eukaryota</taxon>
        <taxon>Metazoa</taxon>
        <taxon>Ecdysozoa</taxon>
        <taxon>Arthropoda</taxon>
        <taxon>Hexapoda</taxon>
        <taxon>Insecta</taxon>
        <taxon>Pterygota</taxon>
        <taxon>Neoptera</taxon>
        <taxon>Polyneoptera</taxon>
        <taxon>Orthoptera</taxon>
        <taxon>Ensifera</taxon>
        <taxon>Gryllidea</taxon>
        <taxon>Grylloidea</taxon>
        <taxon>Gryllidae</taxon>
        <taxon>Gryllinae</taxon>
        <taxon>Gryllus</taxon>
    </lineage>
</organism>
<dbReference type="EMBL" id="JAZDUA010000043">
    <property type="protein sequence ID" value="KAK7871178.1"/>
    <property type="molecule type" value="Genomic_DNA"/>
</dbReference>